<dbReference type="PANTHER" id="PTHR43792:SF1">
    <property type="entry name" value="N-ACETYLTRANSFERASE DOMAIN-CONTAINING PROTEIN"/>
    <property type="match status" value="1"/>
</dbReference>
<feature type="domain" description="N-acetyltransferase" evidence="1">
    <location>
        <begin position="12"/>
        <end position="168"/>
    </location>
</feature>
<dbReference type="PANTHER" id="PTHR43792">
    <property type="entry name" value="GNAT FAMILY, PUTATIVE (AFU_ORTHOLOGUE AFUA_3G00765)-RELATED-RELATED"/>
    <property type="match status" value="1"/>
</dbReference>
<reference evidence="2 3" key="1">
    <citation type="journal article" date="2015" name="Genome Announc.">
        <title>Complete Genome Sequence and Annotation of Corynebacterium singulare DSM 44357, Isolated from a Human Semen Specimen.</title>
        <authorList>
            <person name="Merten M."/>
            <person name="Brinkrolf K."/>
            <person name="Albersmeier A."/>
            <person name="Kutter Y."/>
            <person name="Ruckert C."/>
            <person name="Tauch A."/>
        </authorList>
    </citation>
    <scope>NUCLEOTIDE SEQUENCE [LARGE SCALE GENOMIC DNA]</scope>
    <source>
        <strain evidence="2">IBS B52218</strain>
    </source>
</reference>
<organism evidence="2 3">
    <name type="scientific">Corynebacterium singulare</name>
    <dbReference type="NCBI Taxonomy" id="161899"/>
    <lineage>
        <taxon>Bacteria</taxon>
        <taxon>Bacillati</taxon>
        <taxon>Actinomycetota</taxon>
        <taxon>Actinomycetes</taxon>
        <taxon>Mycobacteriales</taxon>
        <taxon>Corynebacteriaceae</taxon>
        <taxon>Corynebacterium</taxon>
    </lineage>
</organism>
<evidence type="ECO:0000259" key="1">
    <source>
        <dbReference type="PROSITE" id="PS51186"/>
    </source>
</evidence>
<keyword evidence="2" id="KW-0687">Ribonucleoprotein</keyword>
<dbReference type="EMBL" id="CP010827">
    <property type="protein sequence ID" value="AJI78217.1"/>
    <property type="molecule type" value="Genomic_DNA"/>
</dbReference>
<protein>
    <submittedName>
        <fullName evidence="2">Acetyltransferase, ribosomal protein N-acetylase</fullName>
    </submittedName>
</protein>
<dbReference type="InterPro" id="IPR000182">
    <property type="entry name" value="GNAT_dom"/>
</dbReference>
<dbReference type="PROSITE" id="PS51186">
    <property type="entry name" value="GNAT"/>
    <property type="match status" value="1"/>
</dbReference>
<sequence length="168" mass="18590">MNHDYALHTQRLSLSVPTDTDIDAIFAIHSDARTYEHRPELAMKTREEAVELARAWQANWRENQLGYYVVSTLDGTTIGFTGVRHSEEAGKEVLNLYYRFAPESQGQGYAKEAAAAAIASARERFPQLPVVAIIDPTNEASIALALKLGLQHVPGAGVADDYEVYRLS</sequence>
<evidence type="ECO:0000313" key="3">
    <source>
        <dbReference type="Proteomes" id="UP000031890"/>
    </source>
</evidence>
<dbReference type="GO" id="GO:0016747">
    <property type="term" value="F:acyltransferase activity, transferring groups other than amino-acyl groups"/>
    <property type="evidence" value="ECO:0007669"/>
    <property type="project" value="InterPro"/>
</dbReference>
<dbReference type="InterPro" id="IPR016181">
    <property type="entry name" value="Acyl_CoA_acyltransferase"/>
</dbReference>
<keyword evidence="2" id="KW-0689">Ribosomal protein</keyword>
<dbReference type="KEGG" id="csx:CSING_03335"/>
<dbReference type="GO" id="GO:0005840">
    <property type="term" value="C:ribosome"/>
    <property type="evidence" value="ECO:0007669"/>
    <property type="project" value="UniProtKB-KW"/>
</dbReference>
<dbReference type="STRING" id="161899.CSING_03335"/>
<dbReference type="HOGENOM" id="CLU_013985_3_1_11"/>
<dbReference type="Pfam" id="PF13302">
    <property type="entry name" value="Acetyltransf_3"/>
    <property type="match status" value="1"/>
</dbReference>
<dbReference type="OrthoDB" id="3533156at2"/>
<dbReference type="Gene3D" id="3.40.630.30">
    <property type="match status" value="1"/>
</dbReference>
<dbReference type="SUPFAM" id="SSF55729">
    <property type="entry name" value="Acyl-CoA N-acyltransferases (Nat)"/>
    <property type="match status" value="1"/>
</dbReference>
<proteinExistence type="predicted"/>
<evidence type="ECO:0000313" key="2">
    <source>
        <dbReference type="EMBL" id="AJI78217.1"/>
    </source>
</evidence>
<dbReference type="AlphaFoldDB" id="A0A0B6ENY5"/>
<keyword evidence="2" id="KW-0808">Transferase</keyword>
<accession>A0A0B6ENY5</accession>
<gene>
    <name evidence="2" type="ORF">CSING_03335</name>
</gene>
<dbReference type="InterPro" id="IPR051531">
    <property type="entry name" value="N-acetyltransferase"/>
</dbReference>
<name>A0A0B6ENY5_9CORY</name>
<dbReference type="Proteomes" id="UP000031890">
    <property type="component" value="Chromosome"/>
</dbReference>